<gene>
    <name evidence="1" type="ORF">EV702DRAFT_43254</name>
</gene>
<dbReference type="GO" id="GO:0008483">
    <property type="term" value="F:transaminase activity"/>
    <property type="evidence" value="ECO:0007669"/>
    <property type="project" value="UniProtKB-KW"/>
</dbReference>
<dbReference type="AlphaFoldDB" id="A0A9P7D9R8"/>
<dbReference type="Gene3D" id="3.20.10.10">
    <property type="entry name" value="D-amino Acid Aminotransferase, subunit A, domain 2"/>
    <property type="match status" value="1"/>
</dbReference>
<name>A0A9P7D9R8_9AGAM</name>
<protein>
    <submittedName>
        <fullName evidence="1">Aminotransferase</fullName>
    </submittedName>
</protein>
<dbReference type="Proteomes" id="UP000714275">
    <property type="component" value="Unassembled WGS sequence"/>
</dbReference>
<proteinExistence type="predicted"/>
<keyword evidence="2" id="KW-1185">Reference proteome</keyword>
<dbReference type="InterPro" id="IPR036038">
    <property type="entry name" value="Aminotransferase-like"/>
</dbReference>
<dbReference type="InterPro" id="IPR001544">
    <property type="entry name" value="Aminotrans_IV"/>
</dbReference>
<dbReference type="EMBL" id="JABBWD010000001">
    <property type="protein sequence ID" value="KAG1784247.1"/>
    <property type="molecule type" value="Genomic_DNA"/>
</dbReference>
<dbReference type="Pfam" id="PF01063">
    <property type="entry name" value="Aminotran_4"/>
    <property type="match status" value="1"/>
</dbReference>
<evidence type="ECO:0000313" key="2">
    <source>
        <dbReference type="Proteomes" id="UP000714275"/>
    </source>
</evidence>
<keyword evidence="1" id="KW-0808">Transferase</keyword>
<reference evidence="1" key="1">
    <citation type="journal article" date="2020" name="New Phytol.">
        <title>Comparative genomics reveals dynamic genome evolution in host specialist ectomycorrhizal fungi.</title>
        <authorList>
            <person name="Lofgren L.A."/>
            <person name="Nguyen N.H."/>
            <person name="Vilgalys R."/>
            <person name="Ruytinx J."/>
            <person name="Liao H.L."/>
            <person name="Branco S."/>
            <person name="Kuo A."/>
            <person name="LaButti K."/>
            <person name="Lipzen A."/>
            <person name="Andreopoulos W."/>
            <person name="Pangilinan J."/>
            <person name="Riley R."/>
            <person name="Hundley H."/>
            <person name="Na H."/>
            <person name="Barry K."/>
            <person name="Grigoriev I.V."/>
            <person name="Stajich J.E."/>
            <person name="Kennedy P.G."/>
        </authorList>
    </citation>
    <scope>NUCLEOTIDE SEQUENCE</scope>
    <source>
        <strain evidence="1">DOB743</strain>
    </source>
</reference>
<evidence type="ECO:0000313" key="1">
    <source>
        <dbReference type="EMBL" id="KAG1784247.1"/>
    </source>
</evidence>
<organism evidence="1 2">
    <name type="scientific">Suillus placidus</name>
    <dbReference type="NCBI Taxonomy" id="48579"/>
    <lineage>
        <taxon>Eukaryota</taxon>
        <taxon>Fungi</taxon>
        <taxon>Dikarya</taxon>
        <taxon>Basidiomycota</taxon>
        <taxon>Agaricomycotina</taxon>
        <taxon>Agaricomycetes</taxon>
        <taxon>Agaricomycetidae</taxon>
        <taxon>Boletales</taxon>
        <taxon>Suillineae</taxon>
        <taxon>Suillaceae</taxon>
        <taxon>Suillus</taxon>
    </lineage>
</organism>
<dbReference type="OrthoDB" id="64220at2759"/>
<sequence>MSYALLASTRYDPFLISCVWNNDLDGPSPYLLLHYQVDRLIASAALNDQAFRHGTTLSNVKALCNKVVREHNESRGETALKVRVVLNPSGELSATATPVKAFTSDPTLPSLFNPATDLPPTLVLAIHIDTQPTSDTISLKTTDRRAYDDARVRAGLQPLGSLEPPASDAPDDVILYNTRNVVTESSVCNVAFYRNHRWVTPPLAAGCISGVLRRWLIEQHRIFEAVEDELTLSNIKDDEWVLVSNGVIGCQLGRIKLHTSTKMGDYAKY</sequence>
<keyword evidence="1" id="KW-0032">Aminotransferase</keyword>
<accession>A0A9P7D9R8</accession>
<dbReference type="InterPro" id="IPR043132">
    <property type="entry name" value="BCAT-like_C"/>
</dbReference>
<dbReference type="SUPFAM" id="SSF56752">
    <property type="entry name" value="D-aminoacid aminotransferase-like PLP-dependent enzymes"/>
    <property type="match status" value="1"/>
</dbReference>
<comment type="caution">
    <text evidence="1">The sequence shown here is derived from an EMBL/GenBank/DDBJ whole genome shotgun (WGS) entry which is preliminary data.</text>
</comment>